<dbReference type="Gene3D" id="3.40.1810.10">
    <property type="entry name" value="Transcription factor, MADS-box"/>
    <property type="match status" value="1"/>
</dbReference>
<dbReference type="GO" id="GO:0003677">
    <property type="term" value="F:DNA binding"/>
    <property type="evidence" value="ECO:0007669"/>
    <property type="project" value="InterPro"/>
</dbReference>
<evidence type="ECO:0000313" key="1">
    <source>
        <dbReference type="EMBL" id="XBP28212.1"/>
    </source>
</evidence>
<dbReference type="AlphaFoldDB" id="A0AAU7LJA3"/>
<proteinExistence type="evidence at transcript level"/>
<protein>
    <submittedName>
        <fullName evidence="1">MADS17</fullName>
    </submittedName>
</protein>
<reference evidence="1" key="2">
    <citation type="submission" date="2024-02" db="EMBL/GenBank/DDBJ databases">
        <authorList>
            <person name="Xu Y."/>
            <person name="Zhao J."/>
        </authorList>
    </citation>
    <scope>NUCLEOTIDE SEQUENCE</scope>
</reference>
<sequence length="214" mass="25003">MNGGIFQLKQLAHKNYNKCILHFNNNFAHHFNERSIFGASSSNSLFYVKNSNIFANDFIFFHYENFCYEKFIFFILKIFTSTKGSITSLAWLFSLGFFDHEDLGWSLKTKYILDILKKINELLFINELTTLSGTKVGVVIFSPLGKPYSFAHPYVDSLANRFLNRNPPNNDITHAIVKAYKKFMLDETKQKHNKTLEKVELENERNKMVEIMNN</sequence>
<dbReference type="EMBL" id="PP400852">
    <property type="protein sequence ID" value="XBP28212.1"/>
    <property type="molecule type" value="mRNA"/>
</dbReference>
<dbReference type="InterPro" id="IPR036879">
    <property type="entry name" value="TF_MADSbox_sf"/>
</dbReference>
<reference evidence="1" key="1">
    <citation type="journal article" date="2024" name="Front. Plant Sci.">
        <title>Genome-wide analysis of the MADS-box gene family of sea buckthorn (Hippophae rhamnoides ssp. sinensis) and their potential role in floral organ development.</title>
        <authorList>
            <person name="Zhao J."/>
            <person name="Xu Y."/>
            <person name="Zhang Z."/>
            <person name="Zhao M."/>
            <person name="Li K."/>
            <person name="Wang F."/>
            <person name="Sun K."/>
        </authorList>
    </citation>
    <scope>NUCLEOTIDE SEQUENCE</scope>
</reference>
<name>A0AAU7LJA3_9ROSA</name>
<dbReference type="SUPFAM" id="SSF55455">
    <property type="entry name" value="SRF-like"/>
    <property type="match status" value="1"/>
</dbReference>
<organism evidence="1">
    <name type="scientific">Hippophae rhamnoides</name>
    <name type="common">sea-buckthorn</name>
    <dbReference type="NCBI Taxonomy" id="193516"/>
    <lineage>
        <taxon>Eukaryota</taxon>
        <taxon>Viridiplantae</taxon>
        <taxon>Streptophyta</taxon>
        <taxon>Embryophyta</taxon>
        <taxon>Tracheophyta</taxon>
        <taxon>Spermatophyta</taxon>
        <taxon>Magnoliopsida</taxon>
        <taxon>eudicotyledons</taxon>
        <taxon>Gunneridae</taxon>
        <taxon>Pentapetalae</taxon>
        <taxon>rosids</taxon>
        <taxon>fabids</taxon>
        <taxon>Rosales</taxon>
        <taxon>Elaeagnaceae</taxon>
        <taxon>Hippophae</taxon>
    </lineage>
</organism>
<gene>
    <name evidence="1" type="primary">MADS17</name>
</gene>
<dbReference type="GO" id="GO:0046983">
    <property type="term" value="F:protein dimerization activity"/>
    <property type="evidence" value="ECO:0007669"/>
    <property type="project" value="InterPro"/>
</dbReference>
<accession>A0AAU7LJA3</accession>